<reference evidence="2" key="1">
    <citation type="submission" date="2023-08" db="EMBL/GenBank/DDBJ databases">
        <title>Black Yeasts Isolated from many extreme environments.</title>
        <authorList>
            <person name="Coleine C."/>
            <person name="Stajich J.E."/>
            <person name="Selbmann L."/>
        </authorList>
    </citation>
    <scope>NUCLEOTIDE SEQUENCE</scope>
    <source>
        <strain evidence="2">CCFEE 5810</strain>
    </source>
</reference>
<feature type="domain" description="DUF7962" evidence="1">
    <location>
        <begin position="49"/>
        <end position="158"/>
    </location>
</feature>
<gene>
    <name evidence="2" type="ORF">LTR97_000444</name>
</gene>
<dbReference type="Pfam" id="PF25907">
    <property type="entry name" value="DUF7962"/>
    <property type="match status" value="1"/>
</dbReference>
<dbReference type="AlphaFoldDB" id="A0AAN7WJN6"/>
<organism evidence="2 3">
    <name type="scientific">Elasticomyces elasticus</name>
    <dbReference type="NCBI Taxonomy" id="574655"/>
    <lineage>
        <taxon>Eukaryota</taxon>
        <taxon>Fungi</taxon>
        <taxon>Dikarya</taxon>
        <taxon>Ascomycota</taxon>
        <taxon>Pezizomycotina</taxon>
        <taxon>Dothideomycetes</taxon>
        <taxon>Dothideomycetidae</taxon>
        <taxon>Mycosphaerellales</taxon>
        <taxon>Teratosphaeriaceae</taxon>
        <taxon>Elasticomyces</taxon>
    </lineage>
</organism>
<proteinExistence type="predicted"/>
<dbReference type="Gene3D" id="3.40.30.110">
    <property type="match status" value="1"/>
</dbReference>
<dbReference type="Proteomes" id="UP001310594">
    <property type="component" value="Unassembled WGS sequence"/>
</dbReference>
<protein>
    <recommendedName>
        <fullName evidence="1">DUF7962 domain-containing protein</fullName>
    </recommendedName>
</protein>
<dbReference type="InterPro" id="IPR036282">
    <property type="entry name" value="Glutathione-S-Trfase_C_sf"/>
</dbReference>
<evidence type="ECO:0000313" key="3">
    <source>
        <dbReference type="Proteomes" id="UP001310594"/>
    </source>
</evidence>
<comment type="caution">
    <text evidence="2">The sequence shown here is derived from an EMBL/GenBank/DDBJ whole genome shotgun (WGS) entry which is preliminary data.</text>
</comment>
<dbReference type="SUPFAM" id="SSF47616">
    <property type="entry name" value="GST C-terminal domain-like"/>
    <property type="match status" value="1"/>
</dbReference>
<evidence type="ECO:0000313" key="2">
    <source>
        <dbReference type="EMBL" id="KAK5707905.1"/>
    </source>
</evidence>
<accession>A0AAN7WJN6</accession>
<dbReference type="EMBL" id="JAVRQU010000001">
    <property type="protein sequence ID" value="KAK5707905.1"/>
    <property type="molecule type" value="Genomic_DNA"/>
</dbReference>
<evidence type="ECO:0000259" key="1">
    <source>
        <dbReference type="Pfam" id="PF25907"/>
    </source>
</evidence>
<name>A0AAN7WJN6_9PEZI</name>
<sequence length="261" mass="29190">MIIQRLEELYPDDSKFPRLSSKESAGLAALLNKFVIDGSVFSKGVGIMPADSRIDSKFVKDREGFYGKQWNIHDTVKHKPENMAHLRQCFEIAESLFVDNRDWVAGTSNPTLADLEGVWAFMWITSDLQPPPKYFNKAIYPKVYAWCERFQAAVQSAHARAPTVVSLKGSEAVPYLLGRPLAKLDPVVDPSDPLQLRRGALVDLYPTDGGGFTHQDRGTLVKLTKDEVAIEVHAPTGEAVYIHAPRWSFRIEEVAPRAKLA</sequence>
<dbReference type="InterPro" id="IPR058268">
    <property type="entry name" value="DUF7962"/>
</dbReference>